<dbReference type="CDD" id="cd05136">
    <property type="entry name" value="RasGAP_DAB2IP"/>
    <property type="match status" value="1"/>
</dbReference>
<dbReference type="SUPFAM" id="SSF50729">
    <property type="entry name" value="PH domain-like"/>
    <property type="match status" value="1"/>
</dbReference>
<evidence type="ECO:0000313" key="9">
    <source>
        <dbReference type="Proteomes" id="UP000316079"/>
    </source>
</evidence>
<dbReference type="Gene3D" id="2.60.40.150">
    <property type="entry name" value="C2 domain"/>
    <property type="match status" value="1"/>
</dbReference>
<keyword evidence="1" id="KW-0343">GTPase activation</keyword>
<feature type="compositionally biased region" description="Polar residues" evidence="4">
    <location>
        <begin position="864"/>
        <end position="920"/>
    </location>
</feature>
<dbReference type="PROSITE" id="PS00509">
    <property type="entry name" value="RAS_GTPASE_ACTIV_1"/>
    <property type="match status" value="1"/>
</dbReference>
<dbReference type="InterPro" id="IPR035892">
    <property type="entry name" value="C2_domain_sf"/>
</dbReference>
<dbReference type="FunFam" id="2.60.40.150:FF:000010">
    <property type="entry name" value="Ras GTPase-activating protein nGAP isoform 2"/>
    <property type="match status" value="1"/>
</dbReference>
<comment type="caution">
    <text evidence="8">The sequence shown here is derived from an EMBL/GenBank/DDBJ whole genome shotgun (WGS) entry which is preliminary data.</text>
</comment>
<dbReference type="EMBL" id="SRMA01027329">
    <property type="protein sequence ID" value="TRY55320.1"/>
    <property type="molecule type" value="Genomic_DNA"/>
</dbReference>
<dbReference type="SMART" id="SM00323">
    <property type="entry name" value="RasGAP"/>
    <property type="match status" value="1"/>
</dbReference>
<dbReference type="FunFam" id="1.10.506.10:FF:000002">
    <property type="entry name" value="Ras GTPase-activating protein nGAP isoform 2"/>
    <property type="match status" value="1"/>
</dbReference>
<dbReference type="OrthoDB" id="5572587at2759"/>
<dbReference type="PANTHER" id="PTHR10194">
    <property type="entry name" value="RAS GTPASE-ACTIVATING PROTEINS"/>
    <property type="match status" value="1"/>
</dbReference>
<proteinExistence type="predicted"/>
<dbReference type="InterPro" id="IPR008936">
    <property type="entry name" value="Rho_GTPase_activation_prot"/>
</dbReference>
<dbReference type="PROSITE" id="PS50003">
    <property type="entry name" value="PH_DOMAIN"/>
    <property type="match status" value="1"/>
</dbReference>
<evidence type="ECO:0000259" key="7">
    <source>
        <dbReference type="PROSITE" id="PS50018"/>
    </source>
</evidence>
<dbReference type="Pfam" id="PF00616">
    <property type="entry name" value="RasGAP"/>
    <property type="match status" value="2"/>
</dbReference>
<dbReference type="Pfam" id="PF00168">
    <property type="entry name" value="C2"/>
    <property type="match status" value="1"/>
</dbReference>
<dbReference type="InterPro" id="IPR001936">
    <property type="entry name" value="RasGAP_dom"/>
</dbReference>
<feature type="compositionally biased region" description="Polar residues" evidence="4">
    <location>
        <begin position="1000"/>
        <end position="1017"/>
    </location>
</feature>
<feature type="domain" description="PH" evidence="5">
    <location>
        <begin position="103"/>
        <end position="137"/>
    </location>
</feature>
<feature type="compositionally biased region" description="Polar residues" evidence="4">
    <location>
        <begin position="930"/>
        <end position="948"/>
    </location>
</feature>
<evidence type="ECO:0000256" key="1">
    <source>
        <dbReference type="ARBA" id="ARBA00022468"/>
    </source>
</evidence>
<protein>
    <recommendedName>
        <fullName evidence="10">Ras-GAP domain-containing protein</fullName>
    </recommendedName>
</protein>
<evidence type="ECO:0000256" key="3">
    <source>
        <dbReference type="SAM" id="Coils"/>
    </source>
</evidence>
<dbReference type="Gene3D" id="2.30.29.30">
    <property type="entry name" value="Pleckstrin-homology domain (PH domain)/Phosphotyrosine-binding domain (PTB)"/>
    <property type="match status" value="1"/>
</dbReference>
<dbReference type="InterPro" id="IPR000008">
    <property type="entry name" value="C2_dom"/>
</dbReference>
<keyword evidence="2" id="KW-0597">Phosphoprotein</keyword>
<dbReference type="PANTHER" id="PTHR10194:SF25">
    <property type="entry name" value="RAS_RAP GTPASE-ACTIVATING PROTEIN SYNGAP"/>
    <property type="match status" value="1"/>
</dbReference>
<dbReference type="InterPro" id="IPR057606">
    <property type="entry name" value="SynGAP1-like_PH"/>
</dbReference>
<evidence type="ECO:0000313" key="8">
    <source>
        <dbReference type="EMBL" id="TRY55320.1"/>
    </source>
</evidence>
<gene>
    <name evidence="8" type="ORF">DNTS_013470</name>
</gene>
<dbReference type="InterPro" id="IPR023152">
    <property type="entry name" value="RasGAP_CS"/>
</dbReference>
<evidence type="ECO:0008006" key="10">
    <source>
        <dbReference type="Google" id="ProtNLM"/>
    </source>
</evidence>
<organism evidence="8 9">
    <name type="scientific">Danionella cerebrum</name>
    <dbReference type="NCBI Taxonomy" id="2873325"/>
    <lineage>
        <taxon>Eukaryota</taxon>
        <taxon>Metazoa</taxon>
        <taxon>Chordata</taxon>
        <taxon>Craniata</taxon>
        <taxon>Vertebrata</taxon>
        <taxon>Euteleostomi</taxon>
        <taxon>Actinopterygii</taxon>
        <taxon>Neopterygii</taxon>
        <taxon>Teleostei</taxon>
        <taxon>Ostariophysi</taxon>
        <taxon>Cypriniformes</taxon>
        <taxon>Danionidae</taxon>
        <taxon>Danioninae</taxon>
        <taxon>Danionella</taxon>
    </lineage>
</organism>
<feature type="domain" description="Ras-GAP" evidence="7">
    <location>
        <begin position="313"/>
        <end position="491"/>
    </location>
</feature>
<feature type="region of interest" description="Disordered" evidence="4">
    <location>
        <begin position="782"/>
        <end position="1018"/>
    </location>
</feature>
<keyword evidence="9" id="KW-1185">Reference proteome</keyword>
<keyword evidence="3" id="KW-0175">Coiled coil</keyword>
<accession>A0A553MQ67</accession>
<dbReference type="PROSITE" id="PS50004">
    <property type="entry name" value="C2"/>
    <property type="match status" value="1"/>
</dbReference>
<feature type="compositionally biased region" description="Basic and acidic residues" evidence="4">
    <location>
        <begin position="844"/>
        <end position="859"/>
    </location>
</feature>
<dbReference type="Pfam" id="PF25321">
    <property type="entry name" value="PH_RASGAP"/>
    <property type="match status" value="1"/>
</dbReference>
<dbReference type="InterPro" id="IPR039360">
    <property type="entry name" value="Ras_GTPase"/>
</dbReference>
<dbReference type="PROSITE" id="PS50018">
    <property type="entry name" value="RAS_GTPASE_ACTIV_2"/>
    <property type="match status" value="1"/>
</dbReference>
<dbReference type="AlphaFoldDB" id="A0A553MQ67"/>
<feature type="domain" description="C2" evidence="6">
    <location>
        <begin position="128"/>
        <end position="246"/>
    </location>
</feature>
<dbReference type="InterPro" id="IPR021887">
    <property type="entry name" value="DAB2P_C"/>
</dbReference>
<dbReference type="InterPro" id="IPR011993">
    <property type="entry name" value="PH-like_dom_sf"/>
</dbReference>
<feature type="region of interest" description="Disordered" evidence="4">
    <location>
        <begin position="586"/>
        <end position="607"/>
    </location>
</feature>
<name>A0A553MQ67_9TELE</name>
<evidence type="ECO:0000256" key="4">
    <source>
        <dbReference type="SAM" id="MobiDB-lite"/>
    </source>
</evidence>
<evidence type="ECO:0000259" key="5">
    <source>
        <dbReference type="PROSITE" id="PS50003"/>
    </source>
</evidence>
<dbReference type="Proteomes" id="UP000316079">
    <property type="component" value="Unassembled WGS sequence"/>
</dbReference>
<evidence type="ECO:0000259" key="6">
    <source>
        <dbReference type="PROSITE" id="PS50004"/>
    </source>
</evidence>
<feature type="compositionally biased region" description="Basic and acidic residues" evidence="4">
    <location>
        <begin position="593"/>
        <end position="607"/>
    </location>
</feature>
<feature type="coiled-coil region" evidence="3">
    <location>
        <begin position="1024"/>
        <end position="1083"/>
    </location>
</feature>
<sequence length="1146" mass="128656">MEIPPSAPPQPFRQSSFLSRRLKGSIKRAKSHPKLDRTSSFRQMILPRFRSADQERTRLMQSFKESHSHESLLSPSSAAEALDLTLDEDAIIKPVHSSILGQEYCFEVITASGTKCFACRSAAERDKWIENLQRAVKPNKDNSRRVDNVLKLWIIEARELPPKKRYYCELCLDDMLYARTTSKPRTDTVFWGEHFEFNNLPAVRNLRLHLYKETDKKRRKEKSTYLGLVSIPISSITGRQFVEQWYPVIQPSVLAKGGGVGGGKLINASLRLKSRFQTMSILPMELYKEFAEYVTNNYRTLCAVLEPLLSVKSKEEVACALVHILQSTGKAKDFLSDMAMCEVDRFIDREHLIFRENTLATKAIEEYLKLIGHKYLKDVLGDFIRALYESEENCEVDPMRTPPSILPEHQANLRIAFPRELKEVFASWRVRCAERGREDIADRLISGSLFLRFLCPAIMSPSLFNLTQEYPDEQTSRTLTLIAKVVQNLANFSKFGNKEEYMCFMNEFLEMEWGSMQQFLYEISNLDSVSNAGAFEGYIDLGRELSILHSLLWEVMAQLSKDAIIKLGPLPRLLNDISMALRNPHLQRQPSHQTDRQAAERQTDRLLSRPSFNRGISSEFQNLIMRDLNNSVEITRLPSPTSALSSGGAPPSRTGLGGFMDRDHPHRASSKDVFYGARPPLARSSPAYCTSSSDITDPDTKASIAGLGSYGGLAALGGGLGGQLRAGGRMSAGSGGSSMSGGLRLSQMGTTTDSLSQQQQAAALRYPLSFQNPLFHLAADGPQLHHQHSRAQPPPPLLLAPEPDASHPAYIPQFAHGGFSRSEDLSTLRPGPHLGQPSIIHSHSYSDDYSRHNQSDYGRRQLSMHMQDQQQMPGMASQTGTSHSSLATPPSTVQPVRQSSMAPPTQRMKSQPSHQLSVSSAAAAPAAKTRPQSGNLIQNPRQQLSVKDSTPPGLPHQQSSTRDSQGSQGSQGGTPQSTQQSKSHQERQQVQQQHLLKPTMSKQGSSQSNLNPSTPASERTVAWVREYEEEINSLKERLVMSHRKLEEYERRLFSQEQQTSKILLQYQSRLEDSERRLRQQQMEKDNQIKGIIDRLMAVEDELRVGVVPEQKPRVFPEQSYSSVQVIISLLPVNEWSSHDVPLFNKV</sequence>
<dbReference type="SMART" id="SM00239">
    <property type="entry name" value="C2"/>
    <property type="match status" value="1"/>
</dbReference>
<reference evidence="8 9" key="1">
    <citation type="journal article" date="2019" name="Sci. Data">
        <title>Hybrid genome assembly and annotation of Danionella translucida.</title>
        <authorList>
            <person name="Kadobianskyi M."/>
            <person name="Schulze L."/>
            <person name="Schuelke M."/>
            <person name="Judkewitz B."/>
        </authorList>
    </citation>
    <scope>NUCLEOTIDE SEQUENCE [LARGE SCALE GENOMIC DNA]</scope>
    <source>
        <strain evidence="8 9">Bolton</strain>
    </source>
</reference>
<dbReference type="CDD" id="cd04013">
    <property type="entry name" value="C2_SynGAP_like"/>
    <property type="match status" value="1"/>
</dbReference>
<dbReference type="SUPFAM" id="SSF49562">
    <property type="entry name" value="C2 domain (Calcium/lipid-binding domain, CaLB)"/>
    <property type="match status" value="1"/>
</dbReference>
<feature type="compositionally biased region" description="Low complexity" evidence="4">
    <location>
        <begin position="957"/>
        <end position="997"/>
    </location>
</feature>
<dbReference type="GO" id="GO:0005096">
    <property type="term" value="F:GTPase activator activity"/>
    <property type="evidence" value="ECO:0007669"/>
    <property type="project" value="UniProtKB-KW"/>
</dbReference>
<dbReference type="SUPFAM" id="SSF48350">
    <property type="entry name" value="GTPase activation domain, GAP"/>
    <property type="match status" value="1"/>
</dbReference>
<dbReference type="Gene3D" id="1.10.506.10">
    <property type="entry name" value="GTPase Activation - p120gap, domain 1"/>
    <property type="match status" value="2"/>
</dbReference>
<dbReference type="InterPro" id="IPR001849">
    <property type="entry name" value="PH_domain"/>
</dbReference>
<dbReference type="Pfam" id="PF12004">
    <property type="entry name" value="DAB2P_C"/>
    <property type="match status" value="2"/>
</dbReference>
<evidence type="ECO:0000256" key="2">
    <source>
        <dbReference type="ARBA" id="ARBA00022553"/>
    </source>
</evidence>